<evidence type="ECO:0000256" key="6">
    <source>
        <dbReference type="ARBA" id="ARBA00022927"/>
    </source>
</evidence>
<sequence length="482" mass="55005">MNPIYIYDNRKKRLVCLRIESDNILRKDYFYGTFPEATGIMFHNNEHNCIVSIPRDEHGHFKFNWDSNVVYELIYRDGSRDRSTSPSSKKSTIWSWLTAIGNIFVSDYSITDTLLAASICTKTGKPLISRQFVEMTRSRIEDLLGSFPQLIDAGKQHTFVETDTVRYVCQPFDKLYMILLTTKARNIFEDLETLRLFSQVISEYCKTVDEKEIFEHAFELISAFDEIVALGYKENVNLAQIRTYIEMDSHDERVHDAMRQCQEYQAKDRMKQTAKELDLQKRAQRVDGSKFYESSTSISSNIYSSSSTNNKPDITPTPVTYSTSHTASTTIRPSTTDKAMKSECEIVVNTVPVTSGAGGAVVKYKTQSISLPNTKKGDVHLKQEEKLTVRCSHDGGLESLEVHGMLILCVKSIQYGRILIVVDNKETRNIQLQTHPNIDKKLFTNESVIGLKNADKSFPINQEVAVLKWRYISTNSNEIPLT</sequence>
<dbReference type="AlphaFoldDB" id="A0A819I8Y4"/>
<feature type="compositionally biased region" description="Polar residues" evidence="12">
    <location>
        <begin position="317"/>
        <end position="336"/>
    </location>
</feature>
<dbReference type="Gene3D" id="3.30.450.60">
    <property type="match status" value="1"/>
</dbReference>
<comment type="subunit">
    <text evidence="2 10">Oligomeric complex that consists of at least the alpha, beta, beta', gamma, delta, epsilon and zeta subunits.</text>
</comment>
<name>A0A819I8Y4_9BILA</name>
<dbReference type="GO" id="GO:0006888">
    <property type="term" value="P:endoplasmic reticulum to Golgi vesicle-mediated transport"/>
    <property type="evidence" value="ECO:0007669"/>
    <property type="project" value="TreeGrafter"/>
</dbReference>
<evidence type="ECO:0000256" key="9">
    <source>
        <dbReference type="ARBA" id="ARBA00023329"/>
    </source>
</evidence>
<reference evidence="14" key="1">
    <citation type="submission" date="2021-02" db="EMBL/GenBank/DDBJ databases">
        <authorList>
            <person name="Nowell W R."/>
        </authorList>
    </citation>
    <scope>NUCLEOTIDE SEQUENCE</scope>
</reference>
<evidence type="ECO:0000256" key="4">
    <source>
        <dbReference type="ARBA" id="ARBA00022490"/>
    </source>
</evidence>
<dbReference type="GO" id="GO:0015031">
    <property type="term" value="P:protein transport"/>
    <property type="evidence" value="ECO:0007669"/>
    <property type="project" value="UniProtKB-KW"/>
</dbReference>
<evidence type="ECO:0000256" key="2">
    <source>
        <dbReference type="ARBA" id="ARBA00011775"/>
    </source>
</evidence>
<keyword evidence="8 10" id="KW-0472">Membrane</keyword>
<evidence type="ECO:0000256" key="7">
    <source>
        <dbReference type="ARBA" id="ARBA00023034"/>
    </source>
</evidence>
<dbReference type="InterPro" id="IPR011012">
    <property type="entry name" value="Longin-like_dom_sf"/>
</dbReference>
<keyword evidence="9 10" id="KW-0968">Cytoplasmic vesicle</keyword>
<comment type="caution">
    <text evidence="14">The sequence shown here is derived from an EMBL/GenBank/DDBJ whole genome shotgun (WGS) entry which is preliminary data.</text>
</comment>
<dbReference type="SUPFAM" id="SSF49447">
    <property type="entry name" value="Second domain of Mu2 adaptin subunit (ap50) of ap2 adaptor"/>
    <property type="match status" value="1"/>
</dbReference>
<comment type="similarity">
    <text evidence="1 10">Belongs to the adaptor complexes medium subunit family. Delta-COP subfamily.</text>
</comment>
<feature type="region of interest" description="Disordered" evidence="12">
    <location>
        <begin position="300"/>
        <end position="336"/>
    </location>
</feature>
<dbReference type="PANTHER" id="PTHR10121:SF0">
    <property type="entry name" value="COATOMER SUBUNIT DELTA"/>
    <property type="match status" value="1"/>
</dbReference>
<dbReference type="FunFam" id="3.30.450.60:FF:000003">
    <property type="entry name" value="Coatomer subunit delta"/>
    <property type="match status" value="1"/>
</dbReference>
<keyword evidence="4 10" id="KW-0963">Cytoplasm</keyword>
<dbReference type="EMBL" id="CAJOBE010003968">
    <property type="protein sequence ID" value="CAF3909818.1"/>
    <property type="molecule type" value="Genomic_DNA"/>
</dbReference>
<evidence type="ECO:0000256" key="1">
    <source>
        <dbReference type="ARBA" id="ARBA00010516"/>
    </source>
</evidence>
<dbReference type="CDD" id="cd14830">
    <property type="entry name" value="Delta_COP_N"/>
    <property type="match status" value="1"/>
</dbReference>
<organism evidence="14 15">
    <name type="scientific">Rotaria sordida</name>
    <dbReference type="NCBI Taxonomy" id="392033"/>
    <lineage>
        <taxon>Eukaryota</taxon>
        <taxon>Metazoa</taxon>
        <taxon>Spiralia</taxon>
        <taxon>Gnathifera</taxon>
        <taxon>Rotifera</taxon>
        <taxon>Eurotatoria</taxon>
        <taxon>Bdelloidea</taxon>
        <taxon>Philodinida</taxon>
        <taxon>Philodinidae</taxon>
        <taxon>Rotaria</taxon>
    </lineage>
</organism>
<dbReference type="Proteomes" id="UP000663874">
    <property type="component" value="Unassembled WGS sequence"/>
</dbReference>
<dbReference type="PROSITE" id="PS51072">
    <property type="entry name" value="MHD"/>
    <property type="match status" value="1"/>
</dbReference>
<gene>
    <name evidence="14" type="ORF">FNK824_LOCUS21033</name>
</gene>
<dbReference type="PANTHER" id="PTHR10121">
    <property type="entry name" value="COATOMER SUBUNIT DELTA"/>
    <property type="match status" value="1"/>
</dbReference>
<evidence type="ECO:0000313" key="14">
    <source>
        <dbReference type="EMBL" id="CAF3909818.1"/>
    </source>
</evidence>
<keyword evidence="3 10" id="KW-0813">Transport</keyword>
<dbReference type="InterPro" id="IPR028565">
    <property type="entry name" value="MHD"/>
</dbReference>
<dbReference type="GO" id="GO:0030126">
    <property type="term" value="C:COPI vesicle coat"/>
    <property type="evidence" value="ECO:0007669"/>
    <property type="project" value="UniProtKB-UniRule"/>
</dbReference>
<keyword evidence="6 10" id="KW-0653">Protein transport</keyword>
<accession>A0A819I8Y4</accession>
<evidence type="ECO:0000256" key="10">
    <source>
        <dbReference type="RuleBase" id="RU364018"/>
    </source>
</evidence>
<dbReference type="GO" id="GO:0000139">
    <property type="term" value="C:Golgi membrane"/>
    <property type="evidence" value="ECO:0007669"/>
    <property type="project" value="UniProtKB-SubCell"/>
</dbReference>
<dbReference type="Pfam" id="PF00928">
    <property type="entry name" value="Adap_comp_sub"/>
    <property type="match status" value="1"/>
</dbReference>
<evidence type="ECO:0000313" key="15">
    <source>
        <dbReference type="Proteomes" id="UP000663874"/>
    </source>
</evidence>
<comment type="function">
    <text evidence="10">The coatomer is a cytosolic protein complex that binds to dilysine motifs and reversibly associates with Golgi non-clathrin-coated vesicles, which further mediate biosynthetic protein transport from the ER, via the Golgi up to the trans Golgi network. Coatomer complex is required for budding from Golgi membranes, and is essential for the retrograde Golgi-to-ER transport of dilysine-tagged proteins.</text>
</comment>
<evidence type="ECO:0000256" key="11">
    <source>
        <dbReference type="RuleBase" id="RU366052"/>
    </source>
</evidence>
<feature type="compositionally biased region" description="Low complexity" evidence="12">
    <location>
        <begin position="300"/>
        <end position="310"/>
    </location>
</feature>
<dbReference type="GO" id="GO:0006890">
    <property type="term" value="P:retrograde vesicle-mediated transport, Golgi to endoplasmic reticulum"/>
    <property type="evidence" value="ECO:0007669"/>
    <property type="project" value="UniProtKB-UniRule"/>
</dbReference>
<evidence type="ECO:0000256" key="5">
    <source>
        <dbReference type="ARBA" id="ARBA00022892"/>
    </source>
</evidence>
<dbReference type="InterPro" id="IPR036168">
    <property type="entry name" value="AP2_Mu_C_sf"/>
</dbReference>
<proteinExistence type="inferred from homology"/>
<dbReference type="Pfam" id="PF01217">
    <property type="entry name" value="Clat_adaptor_s"/>
    <property type="match status" value="1"/>
</dbReference>
<feature type="non-terminal residue" evidence="14">
    <location>
        <position position="482"/>
    </location>
</feature>
<comment type="subcellular location">
    <subcellularLocation>
        <location evidence="10 11">Cytoplasm</location>
    </subcellularLocation>
    <subcellularLocation>
        <location evidence="10 11">Cytoplasmic vesicle</location>
        <location evidence="10 11">COPI-coated vesicle membrane</location>
        <topology evidence="10 11">Peripheral membrane protein</topology>
        <orientation evidence="10 11">Cytoplasmic side</orientation>
    </subcellularLocation>
    <subcellularLocation>
        <location evidence="10 11">Golgi apparatus membrane</location>
        <topology evidence="10 11">Peripheral membrane protein</topology>
        <orientation evidence="10 11">Cytoplasmic side</orientation>
    </subcellularLocation>
</comment>
<keyword evidence="5 10" id="KW-0931">ER-Golgi transport</keyword>
<evidence type="ECO:0000259" key="13">
    <source>
        <dbReference type="PROSITE" id="PS51072"/>
    </source>
</evidence>
<keyword evidence="7 10" id="KW-0333">Golgi apparatus</keyword>
<dbReference type="CDD" id="cd09254">
    <property type="entry name" value="AP_delta-COPI_MHD"/>
    <property type="match status" value="1"/>
</dbReference>
<dbReference type="InterPro" id="IPR022775">
    <property type="entry name" value="AP_mu_sigma_su"/>
</dbReference>
<dbReference type="SUPFAM" id="SSF64356">
    <property type="entry name" value="SNARE-like"/>
    <property type="match status" value="1"/>
</dbReference>
<evidence type="ECO:0000256" key="12">
    <source>
        <dbReference type="SAM" id="MobiDB-lite"/>
    </source>
</evidence>
<feature type="domain" description="MHD" evidence="13">
    <location>
        <begin position="376"/>
        <end position="482"/>
    </location>
</feature>
<dbReference type="GO" id="GO:0051645">
    <property type="term" value="P:Golgi localization"/>
    <property type="evidence" value="ECO:0007669"/>
    <property type="project" value="TreeGrafter"/>
</dbReference>
<dbReference type="InterPro" id="IPR027059">
    <property type="entry name" value="Coatomer_dsu"/>
</dbReference>
<evidence type="ECO:0000256" key="8">
    <source>
        <dbReference type="ARBA" id="ARBA00023136"/>
    </source>
</evidence>
<protein>
    <recommendedName>
        <fullName evidence="10">Coatomer subunit delta</fullName>
    </recommendedName>
</protein>
<evidence type="ECO:0000256" key="3">
    <source>
        <dbReference type="ARBA" id="ARBA00022448"/>
    </source>
</evidence>